<organism evidence="3">
    <name type="scientific">Fagus sylvatica</name>
    <name type="common">Beechnut</name>
    <dbReference type="NCBI Taxonomy" id="28930"/>
    <lineage>
        <taxon>Eukaryota</taxon>
        <taxon>Viridiplantae</taxon>
        <taxon>Streptophyta</taxon>
        <taxon>Embryophyta</taxon>
        <taxon>Tracheophyta</taxon>
        <taxon>Spermatophyta</taxon>
        <taxon>Magnoliopsida</taxon>
        <taxon>eudicotyledons</taxon>
        <taxon>Gunneridae</taxon>
        <taxon>Pentapetalae</taxon>
        <taxon>rosids</taxon>
        <taxon>fabids</taxon>
        <taxon>Fagales</taxon>
        <taxon>Fagaceae</taxon>
        <taxon>Fagus</taxon>
    </lineage>
</organism>
<proteinExistence type="predicted"/>
<feature type="transmembrane region" description="Helical" evidence="2">
    <location>
        <begin position="198"/>
        <end position="222"/>
    </location>
</feature>
<keyword evidence="2" id="KW-1133">Transmembrane helix</keyword>
<dbReference type="InterPro" id="IPR036259">
    <property type="entry name" value="MFS_trans_sf"/>
</dbReference>
<gene>
    <name evidence="3" type="ORF">FSB_LOCUS36052</name>
</gene>
<dbReference type="EMBL" id="OIVN01003010">
    <property type="protein sequence ID" value="SPD08170.1"/>
    <property type="molecule type" value="Genomic_DNA"/>
</dbReference>
<accession>A0A2N9H941</accession>
<feature type="region of interest" description="Disordered" evidence="1">
    <location>
        <begin position="275"/>
        <end position="315"/>
    </location>
</feature>
<protein>
    <submittedName>
        <fullName evidence="3">Uncharacterized protein</fullName>
    </submittedName>
</protein>
<evidence type="ECO:0000256" key="1">
    <source>
        <dbReference type="SAM" id="MobiDB-lite"/>
    </source>
</evidence>
<feature type="transmembrane region" description="Helical" evidence="2">
    <location>
        <begin position="234"/>
        <end position="251"/>
    </location>
</feature>
<reference evidence="3" key="1">
    <citation type="submission" date="2018-02" db="EMBL/GenBank/DDBJ databases">
        <authorList>
            <person name="Cohen D.B."/>
            <person name="Kent A.D."/>
        </authorList>
    </citation>
    <scope>NUCLEOTIDE SEQUENCE</scope>
</reference>
<sequence>MGGSLLLFFCGFKFYYRQKPTERPLDVIFKVFRAAISKRDLEYPHDSAQFYWKGRPNEKLLKNHSNQILLLPKVLFFRWLDKAAIKPRYLIRFAGRPESWEWLPAILSLLNKVAIWNGPIATVKLGRSEVQRLKKIRRHEIAPGDEIALGDEIISMSTLWLLPQFTLLGLMEGFAHEGLEEFFDNHILSKSMRNYGPLFTECVLGFGNFFSIPCVLLFKSWFKDTVNESHLDRYFLALAILSSVFLGFYVYTSISKYAHEEDLLKEVELANASQEEDGGNDQITIEGHPSPSPSVSNTTQADGSGEDKAESRPNKSQFYNLWRKVFNATASQPLATSTLA</sequence>
<keyword evidence="2" id="KW-0472">Membrane</keyword>
<evidence type="ECO:0000256" key="2">
    <source>
        <dbReference type="SAM" id="Phobius"/>
    </source>
</evidence>
<dbReference type="Gene3D" id="1.20.1250.20">
    <property type="entry name" value="MFS general substrate transporter like domains"/>
    <property type="match status" value="1"/>
</dbReference>
<dbReference type="PANTHER" id="PTHR11654">
    <property type="entry name" value="OLIGOPEPTIDE TRANSPORTER-RELATED"/>
    <property type="match status" value="1"/>
</dbReference>
<evidence type="ECO:0000313" key="3">
    <source>
        <dbReference type="EMBL" id="SPD08170.1"/>
    </source>
</evidence>
<dbReference type="AlphaFoldDB" id="A0A2N9H941"/>
<name>A0A2N9H941_FAGSY</name>
<feature type="compositionally biased region" description="Polar residues" evidence="1">
    <location>
        <begin position="293"/>
        <end position="302"/>
    </location>
</feature>
<keyword evidence="2" id="KW-0812">Transmembrane</keyword>